<dbReference type="AlphaFoldDB" id="A0A6J4M367"/>
<feature type="compositionally biased region" description="Basic residues" evidence="1">
    <location>
        <begin position="38"/>
        <end position="52"/>
    </location>
</feature>
<accession>A0A6J4M367</accession>
<feature type="non-terminal residue" evidence="2">
    <location>
        <position position="1"/>
    </location>
</feature>
<organism evidence="2">
    <name type="scientific">uncultured Gemmatimonadaceae bacterium</name>
    <dbReference type="NCBI Taxonomy" id="246130"/>
    <lineage>
        <taxon>Bacteria</taxon>
        <taxon>Pseudomonadati</taxon>
        <taxon>Gemmatimonadota</taxon>
        <taxon>Gemmatimonadia</taxon>
        <taxon>Gemmatimonadales</taxon>
        <taxon>Gemmatimonadaceae</taxon>
        <taxon>environmental samples</taxon>
    </lineage>
</organism>
<sequence length="106" mass="11909">DRRRRLECRVRVVRRELLRFADHGGGVRPLPAGPVSGAHRRAPARGRRRAPRRSAVPPPAPAVGRRPGRDDVPRRARARAPPRPRAGCDSRTGPARPQCVHHRRRV</sequence>
<evidence type="ECO:0000313" key="2">
    <source>
        <dbReference type="EMBL" id="CAA9348677.1"/>
    </source>
</evidence>
<gene>
    <name evidence="2" type="ORF">AVDCRST_MAG11-3381</name>
</gene>
<feature type="region of interest" description="Disordered" evidence="1">
    <location>
        <begin position="21"/>
        <end position="106"/>
    </location>
</feature>
<protein>
    <submittedName>
        <fullName evidence="2">Uncharacterized protein</fullName>
    </submittedName>
</protein>
<dbReference type="EMBL" id="CADCTU010000737">
    <property type="protein sequence ID" value="CAA9348677.1"/>
    <property type="molecule type" value="Genomic_DNA"/>
</dbReference>
<name>A0A6J4M367_9BACT</name>
<reference evidence="2" key="1">
    <citation type="submission" date="2020-02" db="EMBL/GenBank/DDBJ databases">
        <authorList>
            <person name="Meier V. D."/>
        </authorList>
    </citation>
    <scope>NUCLEOTIDE SEQUENCE</scope>
    <source>
        <strain evidence="2">AVDCRST_MAG11</strain>
    </source>
</reference>
<proteinExistence type="predicted"/>
<feature type="non-terminal residue" evidence="2">
    <location>
        <position position="106"/>
    </location>
</feature>
<evidence type="ECO:0000256" key="1">
    <source>
        <dbReference type="SAM" id="MobiDB-lite"/>
    </source>
</evidence>